<evidence type="ECO:0000256" key="1">
    <source>
        <dbReference type="ARBA" id="ARBA00023002"/>
    </source>
</evidence>
<evidence type="ECO:0000313" key="3">
    <source>
        <dbReference type="EMBL" id="KPW52777.1"/>
    </source>
</evidence>
<dbReference type="InterPro" id="IPR023210">
    <property type="entry name" value="NADP_OxRdtase_dom"/>
</dbReference>
<dbReference type="AlphaFoldDB" id="A0A0P9M5E8"/>
<dbReference type="GO" id="GO:0005829">
    <property type="term" value="C:cytosol"/>
    <property type="evidence" value="ECO:0007669"/>
    <property type="project" value="TreeGrafter"/>
</dbReference>
<dbReference type="GO" id="GO:0016491">
    <property type="term" value="F:oxidoreductase activity"/>
    <property type="evidence" value="ECO:0007669"/>
    <property type="project" value="UniProtKB-KW"/>
</dbReference>
<feature type="domain" description="NADP-dependent oxidoreductase" evidence="2">
    <location>
        <begin position="19"/>
        <end position="320"/>
    </location>
</feature>
<gene>
    <name evidence="3" type="ORF">ALO88_00033</name>
</gene>
<protein>
    <submittedName>
        <fullName evidence="3">Putative aldo/keto reductase</fullName>
    </submittedName>
</protein>
<dbReference type="Pfam" id="PF00248">
    <property type="entry name" value="Aldo_ket_red"/>
    <property type="match status" value="1"/>
</dbReference>
<dbReference type="PANTHER" id="PTHR43364">
    <property type="entry name" value="NADH-SPECIFIC METHYLGLYOXAL REDUCTASE-RELATED"/>
    <property type="match status" value="1"/>
</dbReference>
<evidence type="ECO:0000313" key="4">
    <source>
        <dbReference type="Proteomes" id="UP000050425"/>
    </source>
</evidence>
<sequence>MEMDMHYRKLGNSGIFVSELAFGTLTFGGSNGFENCGNVDEKLAQRMFDLAIDAGVNLIDTADVYSKGLSEEIVGRALGQKRNDVILASKARMPMGSGPNDSGASRYHLIRSCENSLRRLGTDHLDLYQLHNWDGVTPIEETLEAMTHLIRSGKIRYFGTSNFTAWQMMKTLGSAEIHGLMKPICQQIYYTPEAREAEYEILPMSLDQSIGTLVWGPMGEGLLTGSTRRGQKPPIGTRQGSDWPEPYVADFERALDIIEILSQVGEENGTSAAQVCLAWLKDRPGITSLIVGARTESQLKENLGAVNLKLTPEQISRIEKNTRRQPLHPYWQRLTGQVDRLDPAELPFLREHFDTIRSTKPH</sequence>
<dbReference type="EMBL" id="LJPT01000009">
    <property type="protein sequence ID" value="KPW52777.1"/>
    <property type="molecule type" value="Genomic_DNA"/>
</dbReference>
<dbReference type="PRINTS" id="PR00069">
    <property type="entry name" value="ALDKETRDTASE"/>
</dbReference>
<dbReference type="Proteomes" id="UP000050425">
    <property type="component" value="Unassembled WGS sequence"/>
</dbReference>
<comment type="caution">
    <text evidence="3">The sequence shown here is derived from an EMBL/GenBank/DDBJ whole genome shotgun (WGS) entry which is preliminary data.</text>
</comment>
<keyword evidence="1" id="KW-0560">Oxidoreductase</keyword>
<dbReference type="InterPro" id="IPR036812">
    <property type="entry name" value="NAD(P)_OxRdtase_dom_sf"/>
</dbReference>
<proteinExistence type="predicted"/>
<name>A0A0P9M5E8_9PSED</name>
<dbReference type="CDD" id="cd19091">
    <property type="entry name" value="AKR_PsAKR"/>
    <property type="match status" value="1"/>
</dbReference>
<organism evidence="3 4">
    <name type="scientific">Pseudomonas syringae pv. antirrhini</name>
    <dbReference type="NCBI Taxonomy" id="251702"/>
    <lineage>
        <taxon>Bacteria</taxon>
        <taxon>Pseudomonadati</taxon>
        <taxon>Pseudomonadota</taxon>
        <taxon>Gammaproteobacteria</taxon>
        <taxon>Pseudomonadales</taxon>
        <taxon>Pseudomonadaceae</taxon>
        <taxon>Pseudomonas</taxon>
    </lineage>
</organism>
<dbReference type="InterPro" id="IPR050523">
    <property type="entry name" value="AKR_Detox_Biosynth"/>
</dbReference>
<dbReference type="FunFam" id="3.20.20.100:FF:000004">
    <property type="entry name" value="Oxidoreductase, aldo/keto reductase"/>
    <property type="match status" value="1"/>
</dbReference>
<reference evidence="3 4" key="1">
    <citation type="submission" date="2015-09" db="EMBL/GenBank/DDBJ databases">
        <title>Genome announcement of multiple Pseudomonas syringae strains.</title>
        <authorList>
            <person name="Thakur S."/>
            <person name="Wang P.W."/>
            <person name="Gong Y."/>
            <person name="Weir B.S."/>
            <person name="Guttman D.S."/>
        </authorList>
    </citation>
    <scope>NUCLEOTIDE SEQUENCE [LARGE SCALE GENOMIC DNA]</scope>
    <source>
        <strain evidence="3 4">ICMP4303</strain>
    </source>
</reference>
<dbReference type="PANTHER" id="PTHR43364:SF18">
    <property type="entry name" value="OXIDOREDUCTASE"/>
    <property type="match status" value="1"/>
</dbReference>
<dbReference type="SUPFAM" id="SSF51430">
    <property type="entry name" value="NAD(P)-linked oxidoreductase"/>
    <property type="match status" value="1"/>
</dbReference>
<dbReference type="PATRIC" id="fig|251702.3.peg.64"/>
<dbReference type="Gene3D" id="3.20.20.100">
    <property type="entry name" value="NADP-dependent oxidoreductase domain"/>
    <property type="match status" value="1"/>
</dbReference>
<accession>A0A0P9M5E8</accession>
<dbReference type="InterPro" id="IPR020471">
    <property type="entry name" value="AKR"/>
</dbReference>
<evidence type="ECO:0000259" key="2">
    <source>
        <dbReference type="Pfam" id="PF00248"/>
    </source>
</evidence>